<protein>
    <submittedName>
        <fullName evidence="1">Uncharacterized protein</fullName>
    </submittedName>
</protein>
<organism evidence="1 2">
    <name type="scientific">Marinomonas primoryensis</name>
    <dbReference type="NCBI Taxonomy" id="178399"/>
    <lineage>
        <taxon>Bacteria</taxon>
        <taxon>Pseudomonadati</taxon>
        <taxon>Pseudomonadota</taxon>
        <taxon>Gammaproteobacteria</taxon>
        <taxon>Oceanospirillales</taxon>
        <taxon>Oceanospirillaceae</taxon>
        <taxon>Marinomonas</taxon>
    </lineage>
</organism>
<proteinExistence type="predicted"/>
<name>A0ABV0L528_9GAMM</name>
<evidence type="ECO:0000313" key="2">
    <source>
        <dbReference type="Proteomes" id="UP001471651"/>
    </source>
</evidence>
<comment type="caution">
    <text evidence="1">The sequence shown here is derived from an EMBL/GenBank/DDBJ whole genome shotgun (WGS) entry which is preliminary data.</text>
</comment>
<sequence>MMLKVTSSKEVGDVNIDMGGYTPLISEFHNEKSSIPIYWRVGDFESSLIEVGLNKNSGCILSVSLLMFDSVSDVPFVGSSDLAVEVGMPIFDIEGWPEDGSLDIQSYFRVFKAEDRLRLMFSDELKPVKIYRNKTVDFCISEMGELIWIEFLSLVESELLETFS</sequence>
<dbReference type="EMBL" id="JBDYKN010000041">
    <property type="protein sequence ID" value="MEP7731521.1"/>
    <property type="molecule type" value="Genomic_DNA"/>
</dbReference>
<evidence type="ECO:0000313" key="1">
    <source>
        <dbReference type="EMBL" id="MEP7731521.1"/>
    </source>
</evidence>
<reference evidence="1 2" key="1">
    <citation type="submission" date="2024-05" db="EMBL/GenBank/DDBJ databases">
        <authorList>
            <person name="Busch G.E."/>
            <person name="Sharma I."/>
        </authorList>
    </citation>
    <scope>NUCLEOTIDE SEQUENCE [LARGE SCALE GENOMIC DNA]</scope>
    <source>
        <strain evidence="1 2">23GB23</strain>
    </source>
</reference>
<dbReference type="Proteomes" id="UP001471651">
    <property type="component" value="Unassembled WGS sequence"/>
</dbReference>
<dbReference type="RefSeq" id="WP_348578090.1">
    <property type="nucleotide sequence ID" value="NZ_JBDYKN010000041.1"/>
</dbReference>
<keyword evidence="2" id="KW-1185">Reference proteome</keyword>
<gene>
    <name evidence="1" type="ORF">ABKW32_18940</name>
</gene>
<accession>A0ABV0L528</accession>